<comment type="caution">
    <text evidence="6">The sequence shown here is derived from an EMBL/GenBank/DDBJ whole genome shotgun (WGS) entry which is preliminary data.</text>
</comment>
<gene>
    <name evidence="6" type="ORF">THAOC_24168</name>
</gene>
<feature type="non-terminal residue" evidence="6">
    <location>
        <position position="1"/>
    </location>
</feature>
<keyword evidence="3" id="KW-1133">Transmembrane helix</keyword>
<evidence type="ECO:0000256" key="4">
    <source>
        <dbReference type="ARBA" id="ARBA00023136"/>
    </source>
</evidence>
<evidence type="ECO:0000256" key="1">
    <source>
        <dbReference type="ARBA" id="ARBA00004141"/>
    </source>
</evidence>
<evidence type="ECO:0000256" key="5">
    <source>
        <dbReference type="SAM" id="MobiDB-lite"/>
    </source>
</evidence>
<protein>
    <submittedName>
        <fullName evidence="6">Uncharacterized protein</fullName>
    </submittedName>
</protein>
<organism evidence="6 7">
    <name type="scientific">Thalassiosira oceanica</name>
    <name type="common">Marine diatom</name>
    <dbReference type="NCBI Taxonomy" id="159749"/>
    <lineage>
        <taxon>Eukaryota</taxon>
        <taxon>Sar</taxon>
        <taxon>Stramenopiles</taxon>
        <taxon>Ochrophyta</taxon>
        <taxon>Bacillariophyta</taxon>
        <taxon>Coscinodiscophyceae</taxon>
        <taxon>Thalassiosirophycidae</taxon>
        <taxon>Thalassiosirales</taxon>
        <taxon>Thalassiosiraceae</taxon>
        <taxon>Thalassiosira</taxon>
    </lineage>
</organism>
<evidence type="ECO:0000313" key="6">
    <source>
        <dbReference type="EMBL" id="EJK56018.1"/>
    </source>
</evidence>
<dbReference type="AlphaFoldDB" id="K0RQG7"/>
<proteinExistence type="predicted"/>
<comment type="subcellular location">
    <subcellularLocation>
        <location evidence="1">Membrane</location>
        <topology evidence="1">Multi-pass membrane protein</topology>
    </subcellularLocation>
</comment>
<keyword evidence="2" id="KW-0812">Transmembrane</keyword>
<dbReference type="Pfam" id="PF03619">
    <property type="entry name" value="Solute_trans_a"/>
    <property type="match status" value="1"/>
</dbReference>
<dbReference type="EMBL" id="AGNL01032614">
    <property type="protein sequence ID" value="EJK56018.1"/>
    <property type="molecule type" value="Genomic_DNA"/>
</dbReference>
<name>K0RQG7_THAOC</name>
<evidence type="ECO:0000313" key="7">
    <source>
        <dbReference type="Proteomes" id="UP000266841"/>
    </source>
</evidence>
<evidence type="ECO:0000256" key="2">
    <source>
        <dbReference type="ARBA" id="ARBA00022692"/>
    </source>
</evidence>
<accession>K0RQG7</accession>
<sequence>NGTDILSSGGEATTTGDGDEEDQVDQYAKQAQNFLICLEMLGFAIAHFYCFPVEEWEDGYRPVEAKGKFGDNMALGDFLHDLKLIMR</sequence>
<keyword evidence="7" id="KW-1185">Reference proteome</keyword>
<reference evidence="6 7" key="1">
    <citation type="journal article" date="2012" name="Genome Biol.">
        <title>Genome and low-iron response of an oceanic diatom adapted to chronic iron limitation.</title>
        <authorList>
            <person name="Lommer M."/>
            <person name="Specht M."/>
            <person name="Roy A.S."/>
            <person name="Kraemer L."/>
            <person name="Andreson R."/>
            <person name="Gutowska M.A."/>
            <person name="Wolf J."/>
            <person name="Bergner S.V."/>
            <person name="Schilhabel M.B."/>
            <person name="Klostermeier U.C."/>
            <person name="Beiko R.G."/>
            <person name="Rosenstiel P."/>
            <person name="Hippler M."/>
            <person name="Laroche J."/>
        </authorList>
    </citation>
    <scope>NUCLEOTIDE SEQUENCE [LARGE SCALE GENOMIC DNA]</scope>
    <source>
        <strain evidence="6 7">CCMP1005</strain>
    </source>
</reference>
<keyword evidence="4" id="KW-0472">Membrane</keyword>
<dbReference type="GO" id="GO:0016020">
    <property type="term" value="C:membrane"/>
    <property type="evidence" value="ECO:0007669"/>
    <property type="project" value="UniProtKB-SubCell"/>
</dbReference>
<dbReference type="InterPro" id="IPR005178">
    <property type="entry name" value="Ostalpha/TMEM184C"/>
</dbReference>
<dbReference type="Proteomes" id="UP000266841">
    <property type="component" value="Unassembled WGS sequence"/>
</dbReference>
<evidence type="ECO:0000256" key="3">
    <source>
        <dbReference type="ARBA" id="ARBA00022989"/>
    </source>
</evidence>
<feature type="region of interest" description="Disordered" evidence="5">
    <location>
        <begin position="1"/>
        <end position="23"/>
    </location>
</feature>